<organism evidence="2 3">
    <name type="scientific">Pseudozyma flocculosa</name>
    <dbReference type="NCBI Taxonomy" id="84751"/>
    <lineage>
        <taxon>Eukaryota</taxon>
        <taxon>Fungi</taxon>
        <taxon>Dikarya</taxon>
        <taxon>Basidiomycota</taxon>
        <taxon>Ustilaginomycotina</taxon>
        <taxon>Ustilaginomycetes</taxon>
        <taxon>Ustilaginales</taxon>
        <taxon>Ustilaginaceae</taxon>
        <taxon>Pseudozyma</taxon>
    </lineage>
</organism>
<feature type="region of interest" description="Disordered" evidence="1">
    <location>
        <begin position="52"/>
        <end position="78"/>
    </location>
</feature>
<dbReference type="EMBL" id="OOIP01000001">
    <property type="protein sequence ID" value="SPO35039.1"/>
    <property type="molecule type" value="Genomic_DNA"/>
</dbReference>
<accession>A0A5C3EV82</accession>
<dbReference type="AlphaFoldDB" id="A0A5C3EV82"/>
<evidence type="ECO:0000313" key="3">
    <source>
        <dbReference type="Proteomes" id="UP000323386"/>
    </source>
</evidence>
<feature type="region of interest" description="Disordered" evidence="1">
    <location>
        <begin position="111"/>
        <end position="157"/>
    </location>
</feature>
<keyword evidence="3" id="KW-1185">Reference proteome</keyword>
<reference evidence="2 3" key="1">
    <citation type="submission" date="2018-03" db="EMBL/GenBank/DDBJ databases">
        <authorList>
            <person name="Guldener U."/>
        </authorList>
    </citation>
    <scope>NUCLEOTIDE SEQUENCE [LARGE SCALE GENOMIC DNA]</scope>
    <source>
        <strain evidence="2 3">DAOM196992</strain>
    </source>
</reference>
<gene>
    <name evidence="2" type="ORF">PSFLO_00510</name>
</gene>
<name>A0A5C3EV82_9BASI</name>
<proteinExistence type="predicted"/>
<dbReference type="Proteomes" id="UP000323386">
    <property type="component" value="Unassembled WGS sequence"/>
</dbReference>
<sequence>MSEQTGKPDGSGPSRFIGALGICRAGEPAVAGHEAELLGTYCRSPTLAPPARVANPNSERTEAPGLAAFAGPRSRADSVWPARAGLSPAVEDGGGDSRPNFLGRAQTLMRNAGASERGHRQAKRAPLPTRQAAQQHGIWQMSRAKTSSALRPALAPA</sequence>
<protein>
    <submittedName>
        <fullName evidence="2">Uncharacterized protein</fullName>
    </submittedName>
</protein>
<evidence type="ECO:0000256" key="1">
    <source>
        <dbReference type="SAM" id="MobiDB-lite"/>
    </source>
</evidence>
<evidence type="ECO:0000313" key="2">
    <source>
        <dbReference type="EMBL" id="SPO35039.1"/>
    </source>
</evidence>